<dbReference type="InterPro" id="IPR012337">
    <property type="entry name" value="RNaseH-like_sf"/>
</dbReference>
<keyword evidence="13" id="KW-0694">RNA-binding</keyword>
<dbReference type="GO" id="GO:0005634">
    <property type="term" value="C:nucleus"/>
    <property type="evidence" value="ECO:0007669"/>
    <property type="project" value="UniProtKB-SubCell"/>
</dbReference>
<keyword evidence="12" id="KW-0269">Exonuclease</keyword>
<evidence type="ECO:0000256" key="9">
    <source>
        <dbReference type="ARBA" id="ARBA00022722"/>
    </source>
</evidence>
<sequence length="305" mass="34815">MVLHEGNISYLNLLERGDGVVTKGQGYGIHSIRVDGNDALAIYTAVQEARKIVVNEHKPILVEVNSRLQAKKNAGADKRRQYKEKFHGDGNYIIHWDLILLDENLSYGEEPVATLNRDVHKLRTKEIASVEVRWKNRPIEDDTWETEANKRSKYPDLFADSVMITDEVAPNLIKITIRQVWADNLVSEFDLISSIIDQYPCVSMDTEFPGVIFKQEGNVTFITQTPEAKYKWLKLNVDALKLIQVGITLSDKEGNLPDLGSVDHRYIWEFNFSDFDVNRDRQSAGVNQSPSNTGYRLRKESDFGD</sequence>
<dbReference type="InterPro" id="IPR029061">
    <property type="entry name" value="THDP-binding"/>
</dbReference>
<dbReference type="Gene3D" id="3.30.420.10">
    <property type="entry name" value="Ribonuclease H-like superfamily/Ribonuclease H"/>
    <property type="match status" value="1"/>
</dbReference>
<comment type="subunit">
    <text evidence="6">Component of the CCR4-NOT complex, at least composed of CRR4 and CAF1 proteins.</text>
</comment>
<evidence type="ECO:0000256" key="7">
    <source>
        <dbReference type="ARBA" id="ARBA00012161"/>
    </source>
</evidence>
<comment type="catalytic activity">
    <reaction evidence="1">
        <text>Exonucleolytic cleavage of poly(A) to 5'-AMP.</text>
        <dbReference type="EC" id="3.1.13.4"/>
    </reaction>
</comment>
<proteinExistence type="inferred from homology"/>
<name>A0A2G2XMY6_CAPBA</name>
<evidence type="ECO:0000256" key="13">
    <source>
        <dbReference type="ARBA" id="ARBA00022884"/>
    </source>
</evidence>
<keyword evidence="8" id="KW-0963">Cytoplasm</keyword>
<dbReference type="Proteomes" id="UP000224567">
    <property type="component" value="Unassembled WGS sequence"/>
</dbReference>
<dbReference type="GO" id="GO:0004535">
    <property type="term" value="F:poly(A)-specific ribonuclease activity"/>
    <property type="evidence" value="ECO:0007669"/>
    <property type="project" value="UniProtKB-EC"/>
</dbReference>
<comment type="cofactor">
    <cofactor evidence="2">
        <name>a divalent metal cation</name>
        <dbReference type="ChEBI" id="CHEBI:60240"/>
    </cofactor>
</comment>
<dbReference type="EMBL" id="MLFT02000001">
    <property type="protein sequence ID" value="PHT58855.1"/>
    <property type="molecule type" value="Genomic_DNA"/>
</dbReference>
<evidence type="ECO:0000256" key="6">
    <source>
        <dbReference type="ARBA" id="ARBA00011757"/>
    </source>
</evidence>
<evidence type="ECO:0000256" key="11">
    <source>
        <dbReference type="ARBA" id="ARBA00022801"/>
    </source>
</evidence>
<dbReference type="SUPFAM" id="SSF52518">
    <property type="entry name" value="Thiamin diphosphate-binding fold (THDP-binding)"/>
    <property type="match status" value="1"/>
</dbReference>
<keyword evidence="17" id="KW-0539">Nucleus</keyword>
<dbReference type="Pfam" id="PF04857">
    <property type="entry name" value="CAF1"/>
    <property type="match status" value="1"/>
</dbReference>
<dbReference type="STRING" id="33114.A0A2G2XMY6"/>
<evidence type="ECO:0000256" key="12">
    <source>
        <dbReference type="ARBA" id="ARBA00022839"/>
    </source>
</evidence>
<comment type="similarity">
    <text evidence="5">Belongs to the CAF1 family.</text>
</comment>
<keyword evidence="9" id="KW-0540">Nuclease</keyword>
<dbReference type="GO" id="GO:0003723">
    <property type="term" value="F:RNA binding"/>
    <property type="evidence" value="ECO:0007669"/>
    <property type="project" value="UniProtKB-KW"/>
</dbReference>
<evidence type="ECO:0000256" key="15">
    <source>
        <dbReference type="ARBA" id="ARBA00023015"/>
    </source>
</evidence>
<reference evidence="22" key="2">
    <citation type="journal article" date="2017" name="J. Anim. Genet.">
        <title>Multiple reference genome sequences of hot pepper reveal the massive evolution of plant disease resistance genes by retroduplication.</title>
        <authorList>
            <person name="Kim S."/>
            <person name="Park J."/>
            <person name="Yeom S.-I."/>
            <person name="Kim Y.-M."/>
            <person name="Seo E."/>
            <person name="Kim K.-T."/>
            <person name="Kim M.-S."/>
            <person name="Lee J.M."/>
            <person name="Cheong K."/>
            <person name="Shin H.-S."/>
            <person name="Kim S.-B."/>
            <person name="Han K."/>
            <person name="Lee J."/>
            <person name="Park M."/>
            <person name="Lee H.-A."/>
            <person name="Lee H.-Y."/>
            <person name="Lee Y."/>
            <person name="Oh S."/>
            <person name="Lee J.H."/>
            <person name="Choi E."/>
            <person name="Choi E."/>
            <person name="Lee S.E."/>
            <person name="Jeon J."/>
            <person name="Kim H."/>
            <person name="Choi G."/>
            <person name="Song H."/>
            <person name="Lee J."/>
            <person name="Lee S.-C."/>
            <person name="Kwon J.-K."/>
            <person name="Lee H.-Y."/>
            <person name="Koo N."/>
            <person name="Hong Y."/>
            <person name="Kim R.W."/>
            <person name="Kang W.-H."/>
            <person name="Huh J.H."/>
            <person name="Kang B.-C."/>
            <person name="Yang T.-J."/>
            <person name="Lee Y.-H."/>
            <person name="Bennetzen J.L."/>
            <person name="Choi D."/>
        </authorList>
    </citation>
    <scope>NUCLEOTIDE SEQUENCE [LARGE SCALE GENOMIC DNA]</scope>
    <source>
        <strain evidence="22">cv. PBC81</strain>
    </source>
</reference>
<evidence type="ECO:0000256" key="5">
    <source>
        <dbReference type="ARBA" id="ARBA00008372"/>
    </source>
</evidence>
<reference evidence="21 22" key="1">
    <citation type="journal article" date="2017" name="Genome Biol.">
        <title>New reference genome sequences of hot pepper reveal the massive evolution of plant disease-resistance genes by retroduplication.</title>
        <authorList>
            <person name="Kim S."/>
            <person name="Park J."/>
            <person name="Yeom S.I."/>
            <person name="Kim Y.M."/>
            <person name="Seo E."/>
            <person name="Kim K.T."/>
            <person name="Kim M.S."/>
            <person name="Lee J.M."/>
            <person name="Cheong K."/>
            <person name="Shin H.S."/>
            <person name="Kim S.B."/>
            <person name="Han K."/>
            <person name="Lee J."/>
            <person name="Park M."/>
            <person name="Lee H.A."/>
            <person name="Lee H.Y."/>
            <person name="Lee Y."/>
            <person name="Oh S."/>
            <person name="Lee J.H."/>
            <person name="Choi E."/>
            <person name="Choi E."/>
            <person name="Lee S.E."/>
            <person name="Jeon J."/>
            <person name="Kim H."/>
            <person name="Choi G."/>
            <person name="Song H."/>
            <person name="Lee J."/>
            <person name="Lee S.C."/>
            <person name="Kwon J.K."/>
            <person name="Lee H.Y."/>
            <person name="Koo N."/>
            <person name="Hong Y."/>
            <person name="Kim R.W."/>
            <person name="Kang W.H."/>
            <person name="Huh J.H."/>
            <person name="Kang B.C."/>
            <person name="Yang T.J."/>
            <person name="Lee Y.H."/>
            <person name="Bennetzen J.L."/>
            <person name="Choi D."/>
        </authorList>
    </citation>
    <scope>NUCLEOTIDE SEQUENCE [LARGE SCALE GENOMIC DNA]</scope>
    <source>
        <strain evidence="22">cv. PBC81</strain>
    </source>
</reference>
<comment type="subcellular location">
    <subcellularLocation>
        <location evidence="4">Cytoplasm</location>
    </subcellularLocation>
    <subcellularLocation>
        <location evidence="3">Nucleus</location>
    </subcellularLocation>
</comment>
<keyword evidence="14" id="KW-0560">Oxidoreductase</keyword>
<evidence type="ECO:0000256" key="17">
    <source>
        <dbReference type="ARBA" id="ARBA00023242"/>
    </source>
</evidence>
<evidence type="ECO:0000313" key="21">
    <source>
        <dbReference type="EMBL" id="PHT58855.1"/>
    </source>
</evidence>
<protein>
    <recommendedName>
        <fullName evidence="7">poly(A)-specific ribonuclease</fullName>
        <ecNumber evidence="7">3.1.13.4</ecNumber>
    </recommendedName>
</protein>
<organism evidence="21 22">
    <name type="scientific">Capsicum baccatum</name>
    <name type="common">Peruvian pepper</name>
    <dbReference type="NCBI Taxonomy" id="33114"/>
    <lineage>
        <taxon>Eukaryota</taxon>
        <taxon>Viridiplantae</taxon>
        <taxon>Streptophyta</taxon>
        <taxon>Embryophyta</taxon>
        <taxon>Tracheophyta</taxon>
        <taxon>Spermatophyta</taxon>
        <taxon>Magnoliopsida</taxon>
        <taxon>eudicotyledons</taxon>
        <taxon>Gunneridae</taxon>
        <taxon>Pentapetalae</taxon>
        <taxon>asterids</taxon>
        <taxon>lamiids</taxon>
        <taxon>Solanales</taxon>
        <taxon>Solanaceae</taxon>
        <taxon>Solanoideae</taxon>
        <taxon>Capsiceae</taxon>
        <taxon>Capsicum</taxon>
    </lineage>
</organism>
<evidence type="ECO:0000256" key="8">
    <source>
        <dbReference type="ARBA" id="ARBA00022490"/>
    </source>
</evidence>
<keyword evidence="22" id="KW-1185">Reference proteome</keyword>
<dbReference type="EC" id="3.1.13.4" evidence="7"/>
<keyword evidence="11" id="KW-0378">Hydrolase</keyword>
<feature type="domain" description="Dehydrogenase E1 component" evidence="20">
    <location>
        <begin position="18"/>
        <end position="65"/>
    </location>
</feature>
<dbReference type="InterPro" id="IPR006941">
    <property type="entry name" value="RNase_CAF1"/>
</dbReference>
<evidence type="ECO:0000256" key="4">
    <source>
        <dbReference type="ARBA" id="ARBA00004496"/>
    </source>
</evidence>
<accession>A0A2G2XMY6</accession>
<comment type="function">
    <text evidence="18">Ubiquitous transcription factor required for a diverse set of processes. It is a component of the CCR4 complex involved in the control of gene expression.</text>
</comment>
<feature type="compositionally biased region" description="Polar residues" evidence="19">
    <location>
        <begin position="284"/>
        <end position="294"/>
    </location>
</feature>
<dbReference type="Pfam" id="PF00676">
    <property type="entry name" value="E1_dh"/>
    <property type="match status" value="1"/>
</dbReference>
<evidence type="ECO:0000259" key="20">
    <source>
        <dbReference type="Pfam" id="PF00676"/>
    </source>
</evidence>
<keyword evidence="10" id="KW-0479">Metal-binding</keyword>
<dbReference type="Gene3D" id="3.40.50.970">
    <property type="match status" value="1"/>
</dbReference>
<feature type="region of interest" description="Disordered" evidence="19">
    <location>
        <begin position="281"/>
        <end position="305"/>
    </location>
</feature>
<evidence type="ECO:0000256" key="18">
    <source>
        <dbReference type="ARBA" id="ARBA00025148"/>
    </source>
</evidence>
<evidence type="ECO:0000256" key="1">
    <source>
        <dbReference type="ARBA" id="ARBA00001663"/>
    </source>
</evidence>
<comment type="caution">
    <text evidence="21">The sequence shown here is derived from an EMBL/GenBank/DDBJ whole genome shotgun (WGS) entry which is preliminary data.</text>
</comment>
<dbReference type="InterPro" id="IPR039637">
    <property type="entry name" value="CNOT7/CNOT8/Pop2"/>
</dbReference>
<gene>
    <name evidence="21" type="ORF">CQW23_01218</name>
</gene>
<dbReference type="GO" id="GO:0016624">
    <property type="term" value="F:oxidoreductase activity, acting on the aldehyde or oxo group of donors, disulfide as acceptor"/>
    <property type="evidence" value="ECO:0007669"/>
    <property type="project" value="InterPro"/>
</dbReference>
<evidence type="ECO:0000256" key="19">
    <source>
        <dbReference type="SAM" id="MobiDB-lite"/>
    </source>
</evidence>
<evidence type="ECO:0000256" key="10">
    <source>
        <dbReference type="ARBA" id="ARBA00022723"/>
    </source>
</evidence>
<dbReference type="InterPro" id="IPR036397">
    <property type="entry name" value="RNaseH_sf"/>
</dbReference>
<dbReference type="OrthoDB" id="1164111at2759"/>
<evidence type="ECO:0000256" key="2">
    <source>
        <dbReference type="ARBA" id="ARBA00001968"/>
    </source>
</evidence>
<keyword evidence="16" id="KW-0804">Transcription</keyword>
<dbReference type="GO" id="GO:0046872">
    <property type="term" value="F:metal ion binding"/>
    <property type="evidence" value="ECO:0007669"/>
    <property type="project" value="UniProtKB-KW"/>
</dbReference>
<evidence type="ECO:0000256" key="16">
    <source>
        <dbReference type="ARBA" id="ARBA00023163"/>
    </source>
</evidence>
<dbReference type="PANTHER" id="PTHR10797">
    <property type="entry name" value="CCR4-NOT TRANSCRIPTION COMPLEX SUBUNIT"/>
    <property type="match status" value="1"/>
</dbReference>
<dbReference type="InterPro" id="IPR001017">
    <property type="entry name" value="DH_E1"/>
</dbReference>
<evidence type="ECO:0000256" key="3">
    <source>
        <dbReference type="ARBA" id="ARBA00004123"/>
    </source>
</evidence>
<dbReference type="GO" id="GO:0030014">
    <property type="term" value="C:CCR4-NOT complex"/>
    <property type="evidence" value="ECO:0007669"/>
    <property type="project" value="InterPro"/>
</dbReference>
<dbReference type="AlphaFoldDB" id="A0A2G2XMY6"/>
<dbReference type="GO" id="GO:0005737">
    <property type="term" value="C:cytoplasm"/>
    <property type="evidence" value="ECO:0007669"/>
    <property type="project" value="UniProtKB-SubCell"/>
</dbReference>
<evidence type="ECO:0000256" key="14">
    <source>
        <dbReference type="ARBA" id="ARBA00023002"/>
    </source>
</evidence>
<evidence type="ECO:0000313" key="22">
    <source>
        <dbReference type="Proteomes" id="UP000224567"/>
    </source>
</evidence>
<keyword evidence="15" id="KW-0805">Transcription regulation</keyword>
<dbReference type="SUPFAM" id="SSF53098">
    <property type="entry name" value="Ribonuclease H-like"/>
    <property type="match status" value="1"/>
</dbReference>